<evidence type="ECO:0000256" key="5">
    <source>
        <dbReference type="ARBA" id="ARBA00022927"/>
    </source>
</evidence>
<comment type="subcellular location">
    <subcellularLocation>
        <location evidence="9">Cell membrane</location>
        <topology evidence="9">Multi-pass membrane protein</topology>
    </subcellularLocation>
    <subcellularLocation>
        <location evidence="1 11">Membrane</location>
        <topology evidence="1 11">Multi-pass membrane protein</topology>
    </subcellularLocation>
</comment>
<evidence type="ECO:0000256" key="6">
    <source>
        <dbReference type="ARBA" id="ARBA00022989"/>
    </source>
</evidence>
<feature type="transmembrane region" description="Helical" evidence="9">
    <location>
        <begin position="57"/>
        <end position="77"/>
    </location>
</feature>
<evidence type="ECO:0000313" key="14">
    <source>
        <dbReference type="Proteomes" id="UP000515960"/>
    </source>
</evidence>
<dbReference type="RefSeq" id="WP_187333324.1">
    <property type="nucleotide sequence ID" value="NZ_CP060490.1"/>
</dbReference>
<keyword evidence="14" id="KW-1185">Reference proteome</keyword>
<keyword evidence="9" id="KW-1003">Cell membrane</keyword>
<feature type="transmembrane region" description="Helical" evidence="9">
    <location>
        <begin position="180"/>
        <end position="201"/>
    </location>
</feature>
<evidence type="ECO:0000256" key="9">
    <source>
        <dbReference type="HAMAP-Rule" id="MF_01465"/>
    </source>
</evidence>
<feature type="transmembrane region" description="Helical" evidence="9">
    <location>
        <begin position="422"/>
        <end position="442"/>
    </location>
</feature>
<evidence type="ECO:0000256" key="3">
    <source>
        <dbReference type="ARBA" id="ARBA00022448"/>
    </source>
</evidence>
<feature type="transmembrane region" description="Helical" evidence="9">
    <location>
        <begin position="147"/>
        <end position="168"/>
    </location>
</feature>
<comment type="similarity">
    <text evidence="2 9 12">Belongs to the SecY/SEC61-alpha family.</text>
</comment>
<dbReference type="Gene3D" id="1.10.3370.10">
    <property type="entry name" value="SecY subunit domain"/>
    <property type="match status" value="1"/>
</dbReference>
<feature type="transmembrane region" description="Helical" evidence="9">
    <location>
        <begin position="298"/>
        <end position="318"/>
    </location>
</feature>
<dbReference type="HAMAP" id="MF_01465">
    <property type="entry name" value="SecY"/>
    <property type="match status" value="1"/>
</dbReference>
<evidence type="ECO:0000256" key="8">
    <source>
        <dbReference type="ARBA" id="ARBA00023136"/>
    </source>
</evidence>
<dbReference type="EMBL" id="CP060490">
    <property type="protein sequence ID" value="QNL44738.1"/>
    <property type="molecule type" value="Genomic_DNA"/>
</dbReference>
<dbReference type="PANTHER" id="PTHR10906">
    <property type="entry name" value="SECY/SEC61-ALPHA FAMILY MEMBER"/>
    <property type="match status" value="1"/>
</dbReference>
<dbReference type="GO" id="GO:0043952">
    <property type="term" value="P:protein transport by the Sec complex"/>
    <property type="evidence" value="ECO:0007669"/>
    <property type="project" value="UniProtKB-UniRule"/>
</dbReference>
<organism evidence="13 14">
    <name type="scientific">Oscillibacter hominis</name>
    <dbReference type="NCBI Taxonomy" id="2763056"/>
    <lineage>
        <taxon>Bacteria</taxon>
        <taxon>Bacillati</taxon>
        <taxon>Bacillota</taxon>
        <taxon>Clostridia</taxon>
        <taxon>Eubacteriales</taxon>
        <taxon>Oscillospiraceae</taxon>
        <taxon>Oscillibacter</taxon>
    </lineage>
</organism>
<keyword evidence="5 9" id="KW-0653">Protein transport</keyword>
<proteinExistence type="inferred from homology"/>
<keyword evidence="3 9" id="KW-0813">Transport</keyword>
<evidence type="ECO:0000256" key="7">
    <source>
        <dbReference type="ARBA" id="ARBA00023010"/>
    </source>
</evidence>
<feature type="transmembrane region" description="Helical" evidence="9">
    <location>
        <begin position="118"/>
        <end position="135"/>
    </location>
</feature>
<keyword evidence="4 9" id="KW-0812">Transmembrane</keyword>
<dbReference type="InterPro" id="IPR026593">
    <property type="entry name" value="SecY"/>
</dbReference>
<dbReference type="InterPro" id="IPR030659">
    <property type="entry name" value="SecY_CS"/>
</dbReference>
<protein>
    <recommendedName>
        <fullName evidence="9 10">Protein translocase subunit SecY</fullName>
    </recommendedName>
</protein>
<gene>
    <name evidence="9 13" type="primary">secY</name>
    <name evidence="13" type="ORF">H8790_01400</name>
</gene>
<dbReference type="Proteomes" id="UP000515960">
    <property type="component" value="Chromosome"/>
</dbReference>
<evidence type="ECO:0000256" key="11">
    <source>
        <dbReference type="RuleBase" id="RU003484"/>
    </source>
</evidence>
<dbReference type="PROSITE" id="PS00755">
    <property type="entry name" value="SECY_1"/>
    <property type="match status" value="1"/>
</dbReference>
<feature type="transmembrane region" description="Helical" evidence="9">
    <location>
        <begin position="338"/>
        <end position="357"/>
    </location>
</feature>
<comment type="caution">
    <text evidence="9">Lacks conserved residue(s) required for the propagation of feature annotation.</text>
</comment>
<reference evidence="13 14" key="1">
    <citation type="submission" date="2020-08" db="EMBL/GenBank/DDBJ databases">
        <authorList>
            <person name="Liu C."/>
            <person name="Sun Q."/>
        </authorList>
    </citation>
    <scope>NUCLEOTIDE SEQUENCE [LARGE SCALE GENOMIC DNA]</scope>
    <source>
        <strain evidence="13 14">NSJ-62</strain>
    </source>
</reference>
<keyword evidence="8 9" id="KW-0472">Membrane</keyword>
<comment type="subunit">
    <text evidence="9">Component of the Sec protein translocase complex. Heterotrimer consisting of SecY, SecE and SecG subunits. The heterotrimers can form oligomers, although 1 heterotrimer is thought to be able to translocate proteins. Interacts with the ribosome. Interacts with SecDF, and other proteins may be involved. Interacts with SecA.</text>
</comment>
<evidence type="ECO:0000256" key="1">
    <source>
        <dbReference type="ARBA" id="ARBA00004141"/>
    </source>
</evidence>
<name>A0A7G9B5A7_9FIRM</name>
<evidence type="ECO:0000256" key="4">
    <source>
        <dbReference type="ARBA" id="ARBA00022692"/>
    </source>
</evidence>
<dbReference type="GO" id="GO:0065002">
    <property type="term" value="P:intracellular protein transmembrane transport"/>
    <property type="evidence" value="ECO:0007669"/>
    <property type="project" value="UniProtKB-UniRule"/>
</dbReference>
<keyword evidence="7 9" id="KW-0811">Translocation</keyword>
<feature type="transmembrane region" description="Helical" evidence="9">
    <location>
        <begin position="397"/>
        <end position="416"/>
    </location>
</feature>
<feature type="transmembrane region" description="Helical" evidence="9">
    <location>
        <begin position="239"/>
        <end position="261"/>
    </location>
</feature>
<dbReference type="PIRSF" id="PIRSF004557">
    <property type="entry name" value="SecY"/>
    <property type="match status" value="1"/>
</dbReference>
<dbReference type="PRINTS" id="PR00303">
    <property type="entry name" value="SECYTRNLCASE"/>
</dbReference>
<accession>A0A7G9B5A7</accession>
<dbReference type="PROSITE" id="PS00756">
    <property type="entry name" value="SECY_2"/>
    <property type="match status" value="1"/>
</dbReference>
<dbReference type="KEGG" id="ohi:H8790_01400"/>
<dbReference type="NCBIfam" id="TIGR00967">
    <property type="entry name" value="3a0501s007"/>
    <property type="match status" value="1"/>
</dbReference>
<keyword evidence="6 9" id="KW-1133">Transmembrane helix</keyword>
<dbReference type="InterPro" id="IPR002208">
    <property type="entry name" value="SecY/SEC61-alpha"/>
</dbReference>
<sequence length="459" mass="49866">MIQTVRKAWAIPELRKKIIFTLLILLIFRIGNAITVPYVNVGLLGAYLDSMSATVLGLYNVMSGGAFASATVFALSIQPYINSSIIIQLLTVAIPALERMAKEGGEEGRKKIQSITRYATVAIAILQGFGYYMLMKNNGLLSVADPTIWNALVIIVTFVAGSSFVMWMGEQVTEFGIGNGISIILFAGILSRVPAMVSSMIDSVKIWSGVQSGSLTVESVMSAYNYTEKQAQAYLNQAIAPWGVALIVVGILALVVFIVFINDAERRIPVQYAKRQVGRKMYGGQSTHLPMKVNMAGVLPIIFAQSIASLPATIAAFFKAPKEGTLTYSLLNAIDTKSILYMVIYFLMIIGFSYFYATIQFNPVEISNNLKKQGGFIPGFRPGKPTTDFITKVLSKITLFGAIYLGIVAICPLIVGKIMGNFSLSIGGTSVIIVVGVALETVKALESQMLMRQYKGFLE</sequence>
<dbReference type="GO" id="GO:0005886">
    <property type="term" value="C:plasma membrane"/>
    <property type="evidence" value="ECO:0007669"/>
    <property type="project" value="UniProtKB-SubCell"/>
</dbReference>
<evidence type="ECO:0000256" key="10">
    <source>
        <dbReference type="RuleBase" id="RU000537"/>
    </source>
</evidence>
<evidence type="ECO:0000256" key="2">
    <source>
        <dbReference type="ARBA" id="ARBA00005751"/>
    </source>
</evidence>
<dbReference type="InterPro" id="IPR023201">
    <property type="entry name" value="SecY_dom_sf"/>
</dbReference>
<dbReference type="SUPFAM" id="SSF103491">
    <property type="entry name" value="Preprotein translocase SecY subunit"/>
    <property type="match status" value="1"/>
</dbReference>
<evidence type="ECO:0000313" key="13">
    <source>
        <dbReference type="EMBL" id="QNL44738.1"/>
    </source>
</evidence>
<evidence type="ECO:0000256" key="12">
    <source>
        <dbReference type="RuleBase" id="RU004349"/>
    </source>
</evidence>
<comment type="function">
    <text evidence="9 10">The central subunit of the protein translocation channel SecYEG. Consists of two halves formed by TMs 1-5 and 6-10. These two domains form a lateral gate at the front which open onto the bilayer between TMs 2 and 7, and are clamped together by SecE at the back. The channel is closed by both a pore ring composed of hydrophobic SecY resides and a short helix (helix 2A) on the extracellular side of the membrane which forms a plug. The plug probably moves laterally to allow the channel to open. The ring and the pore may move independently.</text>
</comment>
<dbReference type="Pfam" id="PF00344">
    <property type="entry name" value="SecY"/>
    <property type="match status" value="1"/>
</dbReference>
<dbReference type="AlphaFoldDB" id="A0A7G9B5A7"/>
<dbReference type="GO" id="GO:0006605">
    <property type="term" value="P:protein targeting"/>
    <property type="evidence" value="ECO:0007669"/>
    <property type="project" value="UniProtKB-UniRule"/>
</dbReference>